<dbReference type="InterPro" id="IPR016040">
    <property type="entry name" value="NAD(P)-bd_dom"/>
</dbReference>
<sequence length="278" mass="30141">MFLVTGATGSVGRHVVAGLVAEGHPVRALTRNPNIADIPGAAEVLRGDLAEPDGLTAALRGVRTVYLMAMGDAPERFVDLAERAGVQRIVLLSTGDVRDDVKCRRDAVAEHHARFENAIRSSRLEWTFLRPNEFAGNSLHWAPQVRTGDVVRAPYGQARTSPIHERDIAAVAVRALVDDGHDRAAHYLSGPHTLTHVDQLDLIGAALGRTLHFEEIPAAQAREDMTRYAPPMIVDAVLGQLAAAVAHPVGITHTVEEITGRPPRTFAEWATEHAAEFR</sequence>
<dbReference type="EMBL" id="CP046172">
    <property type="protein sequence ID" value="QIS10153.1"/>
    <property type="molecule type" value="Genomic_DNA"/>
</dbReference>
<keyword evidence="3" id="KW-1185">Reference proteome</keyword>
<accession>A0A6G9YAT3</accession>
<protein>
    <submittedName>
        <fullName evidence="2">NAD(P)H-binding protein</fullName>
    </submittedName>
</protein>
<dbReference type="KEGG" id="nah:F5544_11295"/>
<gene>
    <name evidence="2" type="ORF">F5544_11295</name>
</gene>
<feature type="domain" description="NAD(P)-binding" evidence="1">
    <location>
        <begin position="6"/>
        <end position="178"/>
    </location>
</feature>
<evidence type="ECO:0000313" key="2">
    <source>
        <dbReference type="EMBL" id="QIS10153.1"/>
    </source>
</evidence>
<dbReference type="SUPFAM" id="SSF51735">
    <property type="entry name" value="NAD(P)-binding Rossmann-fold domains"/>
    <property type="match status" value="1"/>
</dbReference>
<evidence type="ECO:0000313" key="3">
    <source>
        <dbReference type="Proteomes" id="UP000503540"/>
    </source>
</evidence>
<dbReference type="Gene3D" id="3.40.50.720">
    <property type="entry name" value="NAD(P)-binding Rossmann-like Domain"/>
    <property type="match status" value="1"/>
</dbReference>
<dbReference type="RefSeq" id="WP_174867313.1">
    <property type="nucleotide sequence ID" value="NZ_CP046172.1"/>
</dbReference>
<dbReference type="PANTHER" id="PTHR43162:SF1">
    <property type="entry name" value="PRESTALK A DIFFERENTIATION PROTEIN A"/>
    <property type="match status" value="1"/>
</dbReference>
<dbReference type="PANTHER" id="PTHR43162">
    <property type="match status" value="1"/>
</dbReference>
<dbReference type="Proteomes" id="UP000503540">
    <property type="component" value="Chromosome"/>
</dbReference>
<dbReference type="InterPro" id="IPR051604">
    <property type="entry name" value="Ergot_Alk_Oxidoreductase"/>
</dbReference>
<name>A0A6G9YAT3_9NOCA</name>
<proteinExistence type="predicted"/>
<dbReference type="Pfam" id="PF13460">
    <property type="entry name" value="NAD_binding_10"/>
    <property type="match status" value="1"/>
</dbReference>
<evidence type="ECO:0000259" key="1">
    <source>
        <dbReference type="Pfam" id="PF13460"/>
    </source>
</evidence>
<reference evidence="2 3" key="1">
    <citation type="journal article" date="2019" name="ACS Chem. Biol.">
        <title>Identification and Mobilization of a Cryptic Antibiotic Biosynthesis Gene Locus from a Human-Pathogenic Nocardia Isolate.</title>
        <authorList>
            <person name="Herisse M."/>
            <person name="Ishida K."/>
            <person name="Porter J.L."/>
            <person name="Howden B."/>
            <person name="Hertweck C."/>
            <person name="Stinear T.P."/>
            <person name="Pidot S.J."/>
        </authorList>
    </citation>
    <scope>NUCLEOTIDE SEQUENCE [LARGE SCALE GENOMIC DNA]</scope>
    <source>
        <strain evidence="2 3">AUSMDU00012717</strain>
    </source>
</reference>
<dbReference type="InterPro" id="IPR036291">
    <property type="entry name" value="NAD(P)-bd_dom_sf"/>
</dbReference>
<dbReference type="AlphaFoldDB" id="A0A6G9YAT3"/>
<organism evidence="2 3">
    <name type="scientific">Nocardia arthritidis</name>
    <dbReference type="NCBI Taxonomy" id="228602"/>
    <lineage>
        <taxon>Bacteria</taxon>
        <taxon>Bacillati</taxon>
        <taxon>Actinomycetota</taxon>
        <taxon>Actinomycetes</taxon>
        <taxon>Mycobacteriales</taxon>
        <taxon>Nocardiaceae</taxon>
        <taxon>Nocardia</taxon>
    </lineage>
</organism>